<accession>A0A7S2GW65</accession>
<dbReference type="AlphaFoldDB" id="A0A7S2GW65"/>
<evidence type="ECO:0000256" key="2">
    <source>
        <dbReference type="ARBA" id="ARBA00022630"/>
    </source>
</evidence>
<feature type="compositionally biased region" description="Polar residues" evidence="6">
    <location>
        <begin position="461"/>
        <end position="472"/>
    </location>
</feature>
<dbReference type="InterPro" id="IPR020946">
    <property type="entry name" value="Flavin_mOase-like"/>
</dbReference>
<keyword evidence="4" id="KW-0560">Oxidoreductase</keyword>
<reference evidence="7" key="1">
    <citation type="submission" date="2021-01" db="EMBL/GenBank/DDBJ databases">
        <authorList>
            <person name="Corre E."/>
            <person name="Pelletier E."/>
            <person name="Niang G."/>
            <person name="Scheremetjew M."/>
            <person name="Finn R."/>
            <person name="Kale V."/>
            <person name="Holt S."/>
            <person name="Cochrane G."/>
            <person name="Meng A."/>
            <person name="Brown T."/>
            <person name="Cohen L."/>
        </authorList>
    </citation>
    <scope>NUCLEOTIDE SEQUENCE</scope>
    <source>
        <strain evidence="7">CCMP826</strain>
    </source>
</reference>
<keyword evidence="5" id="KW-0503">Monooxygenase</keyword>
<dbReference type="InterPro" id="IPR036188">
    <property type="entry name" value="FAD/NAD-bd_sf"/>
</dbReference>
<dbReference type="EMBL" id="HBGV01003048">
    <property type="protein sequence ID" value="CAD9473367.1"/>
    <property type="molecule type" value="Transcribed_RNA"/>
</dbReference>
<dbReference type="PANTHER" id="PTHR43872">
    <property type="entry name" value="MONOOXYGENASE, PUTATIVE (AFU_ORTHOLOGUE AFUA_8G02570)-RELATED"/>
    <property type="match status" value="1"/>
</dbReference>
<dbReference type="Gene3D" id="3.50.50.60">
    <property type="entry name" value="FAD/NAD(P)-binding domain"/>
    <property type="match status" value="3"/>
</dbReference>
<evidence type="ECO:0000256" key="6">
    <source>
        <dbReference type="SAM" id="MobiDB-lite"/>
    </source>
</evidence>
<dbReference type="GO" id="GO:0050661">
    <property type="term" value="F:NADP binding"/>
    <property type="evidence" value="ECO:0007669"/>
    <property type="project" value="InterPro"/>
</dbReference>
<dbReference type="PANTHER" id="PTHR43872:SF1">
    <property type="entry name" value="MONOOXYGENASE, PUTATIVE (AFU_ORTHOLOGUE AFUA_8G02570)-RELATED"/>
    <property type="match status" value="1"/>
</dbReference>
<dbReference type="InterPro" id="IPR051820">
    <property type="entry name" value="FAD-binding_MO"/>
</dbReference>
<proteinExistence type="predicted"/>
<dbReference type="GO" id="GO:0004499">
    <property type="term" value="F:N,N-dimethylaniline monooxygenase activity"/>
    <property type="evidence" value="ECO:0007669"/>
    <property type="project" value="InterPro"/>
</dbReference>
<keyword evidence="3" id="KW-0274">FAD</keyword>
<protein>
    <submittedName>
        <fullName evidence="7">Uncharacterized protein</fullName>
    </submittedName>
</protein>
<comment type="cofactor">
    <cofactor evidence="1">
        <name>FAD</name>
        <dbReference type="ChEBI" id="CHEBI:57692"/>
    </cofactor>
</comment>
<keyword evidence="2" id="KW-0285">Flavoprotein</keyword>
<evidence type="ECO:0000313" key="7">
    <source>
        <dbReference type="EMBL" id="CAD9473367.1"/>
    </source>
</evidence>
<evidence type="ECO:0000256" key="4">
    <source>
        <dbReference type="ARBA" id="ARBA00023002"/>
    </source>
</evidence>
<sequence>MILEGRENMGGTWDQFRYPGIRLDSDLYTMAYKFRVWKGANQMAEGDTVLKYLLETADEYGVPANVRLKHMVKQVEWVSEKSTWTVEAEVDGEKKLFTCNFLYMCSGYFAYDEEKVDRPIFKDENVFKGDIVHPQFWPKDLNYKDKKVAIIGSGATAVTMVPAMSKRGAKVTMVQRTPTYMAVFPSVDWLPRLLSLFLPYALVFAITRWRNYVRARVYYKLSRTSFGPWLLKKVIFFDARRFMSQETIDAHFTPPYNPWDQRVCIIPDGDLFQTVGSGEANVVTGHIERFTENGIVMKDGANVDADIIVTATGLQMVMLSDIKVVVDKKEIRWGDTYSYKGSMFSGVPNMAQAFGHLNISWGCKTDMVSQYVCRLLNRMDDLGVTTATPTLTAEDMKVDARPYIDSFSSTYIQKRIHLFPKQLGGFWRNTQNFEEDQRMLITLPVDDPTLVFSKPANSANGAKATLNGSSKNGYDADKKTL</sequence>
<evidence type="ECO:0000256" key="5">
    <source>
        <dbReference type="ARBA" id="ARBA00023033"/>
    </source>
</evidence>
<gene>
    <name evidence="7" type="ORF">HTAM1171_LOCUS1865</name>
</gene>
<dbReference type="SUPFAM" id="SSF51905">
    <property type="entry name" value="FAD/NAD(P)-binding domain"/>
    <property type="match status" value="2"/>
</dbReference>
<evidence type="ECO:0000256" key="3">
    <source>
        <dbReference type="ARBA" id="ARBA00022827"/>
    </source>
</evidence>
<name>A0A7S2GW65_9STRA</name>
<organism evidence="7">
    <name type="scientific">Helicotheca tamesis</name>
    <dbReference type="NCBI Taxonomy" id="374047"/>
    <lineage>
        <taxon>Eukaryota</taxon>
        <taxon>Sar</taxon>
        <taxon>Stramenopiles</taxon>
        <taxon>Ochrophyta</taxon>
        <taxon>Bacillariophyta</taxon>
        <taxon>Mediophyceae</taxon>
        <taxon>Lithodesmiophycidae</taxon>
        <taxon>Lithodesmiales</taxon>
        <taxon>Lithodesmiaceae</taxon>
        <taxon>Helicotheca</taxon>
    </lineage>
</organism>
<dbReference type="Pfam" id="PF00743">
    <property type="entry name" value="FMO-like"/>
    <property type="match status" value="1"/>
</dbReference>
<dbReference type="GO" id="GO:0050660">
    <property type="term" value="F:flavin adenine dinucleotide binding"/>
    <property type="evidence" value="ECO:0007669"/>
    <property type="project" value="InterPro"/>
</dbReference>
<evidence type="ECO:0000256" key="1">
    <source>
        <dbReference type="ARBA" id="ARBA00001974"/>
    </source>
</evidence>
<feature type="region of interest" description="Disordered" evidence="6">
    <location>
        <begin position="461"/>
        <end position="481"/>
    </location>
</feature>